<feature type="domain" description="PhnB-like" evidence="1">
    <location>
        <begin position="3"/>
        <end position="130"/>
    </location>
</feature>
<evidence type="ECO:0000313" key="3">
    <source>
        <dbReference type="Proteomes" id="UP000051999"/>
    </source>
</evidence>
<dbReference type="Gene3D" id="3.10.180.10">
    <property type="entry name" value="2,3-Dihydroxybiphenyl 1,2-Dioxygenase, domain 1"/>
    <property type="match status" value="1"/>
</dbReference>
<organism evidence="2 3">
    <name type="scientific">Furfurilactobacillus rossiae DSM 15814</name>
    <dbReference type="NCBI Taxonomy" id="1114972"/>
    <lineage>
        <taxon>Bacteria</taxon>
        <taxon>Bacillati</taxon>
        <taxon>Bacillota</taxon>
        <taxon>Bacilli</taxon>
        <taxon>Lactobacillales</taxon>
        <taxon>Lactobacillaceae</taxon>
        <taxon>Furfurilactobacillus</taxon>
    </lineage>
</organism>
<dbReference type="RefSeq" id="WP_017261292.1">
    <property type="nucleotide sequence ID" value="NZ_AUAW01000008.1"/>
</dbReference>
<dbReference type="PANTHER" id="PTHR33990">
    <property type="entry name" value="PROTEIN YJDN-RELATED"/>
    <property type="match status" value="1"/>
</dbReference>
<dbReference type="Pfam" id="PF06983">
    <property type="entry name" value="3-dmu-9_3-mt"/>
    <property type="match status" value="1"/>
</dbReference>
<name>A0A0R1RKT3_9LACO</name>
<comment type="caution">
    <text evidence="2">The sequence shown here is derived from an EMBL/GenBank/DDBJ whole genome shotgun (WGS) entry which is preliminary data.</text>
</comment>
<accession>A0A0R1RKT3</accession>
<dbReference type="PATRIC" id="fig|1114972.6.peg.2390"/>
<gene>
    <name evidence="2" type="ORF">FD35_GL002327</name>
</gene>
<dbReference type="InterPro" id="IPR028973">
    <property type="entry name" value="PhnB-like"/>
</dbReference>
<dbReference type="EMBL" id="AZFF01000006">
    <property type="protein sequence ID" value="KRL55796.1"/>
    <property type="molecule type" value="Genomic_DNA"/>
</dbReference>
<dbReference type="eggNOG" id="COG2764">
    <property type="taxonomic scope" value="Bacteria"/>
</dbReference>
<reference evidence="2 3" key="1">
    <citation type="journal article" date="2015" name="Genome Announc.">
        <title>Expanding the biotechnology potential of lactobacilli through comparative genomics of 213 strains and associated genera.</title>
        <authorList>
            <person name="Sun Z."/>
            <person name="Harris H.M."/>
            <person name="McCann A."/>
            <person name="Guo C."/>
            <person name="Argimon S."/>
            <person name="Zhang W."/>
            <person name="Yang X."/>
            <person name="Jeffery I.B."/>
            <person name="Cooney J.C."/>
            <person name="Kagawa T.F."/>
            <person name="Liu W."/>
            <person name="Song Y."/>
            <person name="Salvetti E."/>
            <person name="Wrobel A."/>
            <person name="Rasinkangas P."/>
            <person name="Parkhill J."/>
            <person name="Rea M.C."/>
            <person name="O'Sullivan O."/>
            <person name="Ritari J."/>
            <person name="Douillard F.P."/>
            <person name="Paul Ross R."/>
            <person name="Yang R."/>
            <person name="Briner A.E."/>
            <person name="Felis G.E."/>
            <person name="de Vos W.M."/>
            <person name="Barrangou R."/>
            <person name="Klaenhammer T.R."/>
            <person name="Caufield P.W."/>
            <person name="Cui Y."/>
            <person name="Zhang H."/>
            <person name="O'Toole P.W."/>
        </authorList>
    </citation>
    <scope>NUCLEOTIDE SEQUENCE [LARGE SCALE GENOMIC DNA]</scope>
    <source>
        <strain evidence="2 3">DSM 15814</strain>
    </source>
</reference>
<dbReference type="AlphaFoldDB" id="A0A0R1RKT3"/>
<proteinExistence type="predicted"/>
<dbReference type="InterPro" id="IPR029068">
    <property type="entry name" value="Glyas_Bleomycin-R_OHBP_Dase"/>
</dbReference>
<dbReference type="PANTHER" id="PTHR33990:SF1">
    <property type="entry name" value="PROTEIN YJDN"/>
    <property type="match status" value="1"/>
</dbReference>
<evidence type="ECO:0000259" key="1">
    <source>
        <dbReference type="Pfam" id="PF06983"/>
    </source>
</evidence>
<dbReference type="OrthoDB" id="9795306at2"/>
<keyword evidence="3" id="KW-1185">Reference proteome</keyword>
<protein>
    <recommendedName>
        <fullName evidence="1">PhnB-like domain-containing protein</fullName>
    </recommendedName>
</protein>
<dbReference type="Proteomes" id="UP000051999">
    <property type="component" value="Unassembled WGS sequence"/>
</dbReference>
<sequence>MQFLPYLTFHGQAYKALKFYQSVFGGHLDIQRAGELFETSDNKTANLVVHGVLTIDADFQITALDVIPGAPDIQSGATVSMGLHFNNAKKAAGIYGQLSENGQRVIDFTPKDWGGFFGIITDQFGVRWNIDATA</sequence>
<dbReference type="SUPFAM" id="SSF54593">
    <property type="entry name" value="Glyoxalase/Bleomycin resistance protein/Dihydroxybiphenyl dioxygenase"/>
    <property type="match status" value="1"/>
</dbReference>
<evidence type="ECO:0000313" key="2">
    <source>
        <dbReference type="EMBL" id="KRL55796.1"/>
    </source>
</evidence>